<dbReference type="PROSITE" id="PS00571">
    <property type="entry name" value="AMIDASES"/>
    <property type="match status" value="1"/>
</dbReference>
<dbReference type="InterPro" id="IPR020556">
    <property type="entry name" value="Amidase_CS"/>
</dbReference>
<dbReference type="GO" id="GO:0016740">
    <property type="term" value="F:transferase activity"/>
    <property type="evidence" value="ECO:0007669"/>
    <property type="project" value="UniProtKB-KW"/>
</dbReference>
<dbReference type="PANTHER" id="PTHR11895">
    <property type="entry name" value="TRANSAMIDASE"/>
    <property type="match status" value="1"/>
</dbReference>
<accession>A0A3B0S179</accession>
<dbReference type="EMBL" id="UOEF01000294">
    <property type="protein sequence ID" value="VAW00015.1"/>
    <property type="molecule type" value="Genomic_DNA"/>
</dbReference>
<dbReference type="PANTHER" id="PTHR11895:SF7">
    <property type="entry name" value="GLUTAMYL-TRNA(GLN) AMIDOTRANSFERASE SUBUNIT A, MITOCHONDRIAL"/>
    <property type="match status" value="1"/>
</dbReference>
<dbReference type="InterPro" id="IPR023631">
    <property type="entry name" value="Amidase_dom"/>
</dbReference>
<dbReference type="SUPFAM" id="SSF75304">
    <property type="entry name" value="Amidase signature (AS) enzymes"/>
    <property type="match status" value="1"/>
</dbReference>
<proteinExistence type="predicted"/>
<dbReference type="EC" id="6.3.5.7" evidence="2"/>
<dbReference type="InterPro" id="IPR000120">
    <property type="entry name" value="Amidase"/>
</dbReference>
<gene>
    <name evidence="2" type="ORF">MNBD_ALPHA04-605</name>
</gene>
<sequence>MSEANLANLSDGDLCYLTAEQAIKGFKSRQISPVDVMKAVIAQCESVNPKLNAITYSYFDRALEQARKAEKCYSTSGKTPRPLEGVPLAIKDLHPVKDEITTWGSKIFEGVPADYSLPIVERLLDAGAILHIRTTTPEFAHTGHTHSPLWGATHNPWNLEYNSGGSSGGSAAAVAAGMTILADGDDGGGSIRIPSSACGVFGFKPPFGRNPGCLLPTNLDWILHLGPITRSVGDAILMQNVMCGPHPDDIVTLKPKLEVPQDLGDISGWKVAFSMDLGYFEVDKEVQKNTLEAIEVFRSLGCTVEEVDVGWDNGAYDAWITHWEGLFASVAGQHIPRWQYEMDPFVRQMLQRGMNHSYTRVKQTEFVRAEMYKKLSPIMQEYQILLCPTTAVPSVPLWNRCDNPDFKINGKPVDAMIQWCMTYPFNLLSQCPVASVPSGFAKSGVPTGLQIVGRTYDDVSVFQAAKAYEAANPWLGIRPNL</sequence>
<evidence type="ECO:0000313" key="2">
    <source>
        <dbReference type="EMBL" id="VAW00015.1"/>
    </source>
</evidence>
<keyword evidence="2" id="KW-0808">Transferase</keyword>
<evidence type="ECO:0000259" key="1">
    <source>
        <dbReference type="Pfam" id="PF01425"/>
    </source>
</evidence>
<keyword evidence="2" id="KW-0436">Ligase</keyword>
<dbReference type="GO" id="GO:0050567">
    <property type="term" value="F:glutaminyl-tRNA synthase (glutamine-hydrolyzing) activity"/>
    <property type="evidence" value="ECO:0007669"/>
    <property type="project" value="UniProtKB-EC"/>
</dbReference>
<dbReference type="Pfam" id="PF01425">
    <property type="entry name" value="Amidase"/>
    <property type="match status" value="1"/>
</dbReference>
<dbReference type="GO" id="GO:0050566">
    <property type="term" value="F:asparaginyl-tRNA synthase (glutamine-hydrolyzing) activity"/>
    <property type="evidence" value="ECO:0007669"/>
    <property type="project" value="UniProtKB-EC"/>
</dbReference>
<organism evidence="2">
    <name type="scientific">hydrothermal vent metagenome</name>
    <dbReference type="NCBI Taxonomy" id="652676"/>
    <lineage>
        <taxon>unclassified sequences</taxon>
        <taxon>metagenomes</taxon>
        <taxon>ecological metagenomes</taxon>
    </lineage>
</organism>
<feature type="domain" description="Amidase" evidence="1">
    <location>
        <begin position="36"/>
        <end position="461"/>
    </location>
</feature>
<dbReference type="InterPro" id="IPR036928">
    <property type="entry name" value="AS_sf"/>
</dbReference>
<dbReference type="EC" id="6.3.5.6" evidence="2"/>
<reference evidence="2" key="1">
    <citation type="submission" date="2018-06" db="EMBL/GenBank/DDBJ databases">
        <authorList>
            <person name="Zhirakovskaya E."/>
        </authorList>
    </citation>
    <scope>NUCLEOTIDE SEQUENCE</scope>
</reference>
<protein>
    <submittedName>
        <fullName evidence="2">Aspartyl-tRNA(Asn) amidotransferase subunit A @ Glutamyl-tRNA(Gln) amidotransferase subunit A</fullName>
        <ecNumber evidence="2">6.3.5.6</ecNumber>
        <ecNumber evidence="2">6.3.5.7</ecNumber>
    </submittedName>
</protein>
<dbReference type="Gene3D" id="3.90.1300.10">
    <property type="entry name" value="Amidase signature (AS) domain"/>
    <property type="match status" value="1"/>
</dbReference>
<name>A0A3B0S179_9ZZZZ</name>
<dbReference type="AlphaFoldDB" id="A0A3B0S179"/>